<sequence>MKKSKIRRVLTAGILFTISFCGWAQNLKLATWNIEWLSLTPSAKITESQRTEQDLSALNHHFQHVAPDVLAFQEVDSQEAIQRVVGMEYDVLISDRSSKDNRHYQFDDQNQYTGFAIRQGIPFSDPDDLNLTPNNKHKLRFASYVVLYPNTPRQIHLLSVHLKAGCSGKYRANSANCTTLKAQGLVLNQWLLEKERLNQAYAILGDFNHNLAYSNDWLWQVITEGTAQSPLLASQHTAAVCKVRSNKNPQQTHQFRSLIDHVIVSRALETSQTQQITYPSEQVLKYRLSDHCPITSVIDY</sequence>
<dbReference type="GO" id="GO:0004519">
    <property type="term" value="F:endonuclease activity"/>
    <property type="evidence" value="ECO:0007669"/>
    <property type="project" value="UniProtKB-KW"/>
</dbReference>
<proteinExistence type="predicted"/>
<keyword evidence="2" id="KW-0378">Hydrolase</keyword>
<feature type="domain" description="Endonuclease/exonuclease/phosphatase" evidence="1">
    <location>
        <begin position="30"/>
        <end position="291"/>
    </location>
</feature>
<dbReference type="InterPro" id="IPR036691">
    <property type="entry name" value="Endo/exonu/phosph_ase_sf"/>
</dbReference>
<dbReference type="Pfam" id="PF03372">
    <property type="entry name" value="Exo_endo_phos"/>
    <property type="match status" value="1"/>
</dbReference>
<keyword evidence="2" id="KW-0540">Nuclease</keyword>
<evidence type="ECO:0000313" key="2">
    <source>
        <dbReference type="EMBL" id="MDE1242270.1"/>
    </source>
</evidence>
<gene>
    <name evidence="2" type="ORF">L9W94_08920</name>
</gene>
<dbReference type="Proteomes" id="UP001140979">
    <property type="component" value="Unassembled WGS sequence"/>
</dbReference>
<comment type="caution">
    <text evidence="2">The sequence shown here is derived from an EMBL/GenBank/DDBJ whole genome shotgun (WGS) entry which is preliminary data.</text>
</comment>
<dbReference type="RefSeq" id="WP_274683142.1">
    <property type="nucleotide sequence ID" value="NZ_JAKNAZ010000005.1"/>
</dbReference>
<keyword evidence="2" id="KW-0255">Endonuclease</keyword>
<name>A0A9X4EWW9_9VIBR</name>
<dbReference type="InterPro" id="IPR005135">
    <property type="entry name" value="Endo/exonuclease/phosphatase"/>
</dbReference>
<protein>
    <submittedName>
        <fullName evidence="2">Endonuclease/exonuclease/phosphatase family protein</fullName>
    </submittedName>
</protein>
<evidence type="ECO:0000313" key="3">
    <source>
        <dbReference type="Proteomes" id="UP001140979"/>
    </source>
</evidence>
<dbReference type="SUPFAM" id="SSF56219">
    <property type="entry name" value="DNase I-like"/>
    <property type="match status" value="1"/>
</dbReference>
<organism evidence="2 3">
    <name type="scientific">Vibrio aestuarianus</name>
    <dbReference type="NCBI Taxonomy" id="28171"/>
    <lineage>
        <taxon>Bacteria</taxon>
        <taxon>Pseudomonadati</taxon>
        <taxon>Pseudomonadota</taxon>
        <taxon>Gammaproteobacteria</taxon>
        <taxon>Vibrionales</taxon>
        <taxon>Vibrionaceae</taxon>
        <taxon>Vibrio</taxon>
    </lineage>
</organism>
<accession>A0A9X4EWW9</accession>
<evidence type="ECO:0000259" key="1">
    <source>
        <dbReference type="Pfam" id="PF03372"/>
    </source>
</evidence>
<dbReference type="AlphaFoldDB" id="A0A9X4EWW9"/>
<reference evidence="2" key="1">
    <citation type="submission" date="2022-02" db="EMBL/GenBank/DDBJ databases">
        <title>Emergence and expansion in Europe of a Vibrio aestuarianus clonal complex pathogenic for oysters.</title>
        <authorList>
            <person name="Mesnil A."/>
            <person name="Travers M.-A."/>
        </authorList>
    </citation>
    <scope>NUCLEOTIDE SEQUENCE</scope>
    <source>
        <strain evidence="2">19_064_11T1</strain>
    </source>
</reference>
<dbReference type="EMBL" id="JAKNBA010000012">
    <property type="protein sequence ID" value="MDE1242270.1"/>
    <property type="molecule type" value="Genomic_DNA"/>
</dbReference>
<dbReference type="Gene3D" id="3.60.10.10">
    <property type="entry name" value="Endonuclease/exonuclease/phosphatase"/>
    <property type="match status" value="1"/>
</dbReference>